<dbReference type="AlphaFoldDB" id="A0A937IJ49"/>
<evidence type="ECO:0000313" key="1">
    <source>
        <dbReference type="EMBL" id="MBL6819662.1"/>
    </source>
</evidence>
<evidence type="ECO:0000313" key="2">
    <source>
        <dbReference type="Proteomes" id="UP000704935"/>
    </source>
</evidence>
<name>A0A937IJ49_9GAMM</name>
<accession>A0A937IJ49</accession>
<evidence type="ECO:0008006" key="3">
    <source>
        <dbReference type="Google" id="ProtNLM"/>
    </source>
</evidence>
<proteinExistence type="predicted"/>
<dbReference type="Proteomes" id="UP000704935">
    <property type="component" value="Unassembled WGS sequence"/>
</dbReference>
<reference evidence="1" key="1">
    <citation type="submission" date="2020-10" db="EMBL/GenBank/DDBJ databases">
        <title>Microbiome of the Black Sea water column analyzed by genome centric metagenomics.</title>
        <authorList>
            <person name="Cabello-Yeves P.J."/>
            <person name="Callieri C."/>
            <person name="Picazo A."/>
            <person name="Mehrshad M."/>
            <person name="Haro-Moreno J.M."/>
            <person name="Roda-Garcia J."/>
            <person name="Dzembekova N."/>
            <person name="Slabakova V."/>
            <person name="Slabakova N."/>
            <person name="Moncheva S."/>
            <person name="Rodriguez-Valera F."/>
        </authorList>
    </citation>
    <scope>NUCLEOTIDE SEQUENCE</scope>
    <source>
        <strain evidence="1">BS307-5m-G47</strain>
    </source>
</reference>
<sequence length="621" mass="69555">MGENVSYENLSVKPRLLGINIEGKNFSYKQEDVIFSVESISLDLDFLKTILKNKFYLNESSILNGGINFLGRSRNISNLNFQVENADFTNFKFEQLDFKNLTLNNVVSGKDGVGFEFSKLDLKLPSNLQQINNLFGIGYFIDRQLKLLVNSPLGELDINNFDRFLFPDLKGFIHLNFLEGFSISRGHLFSGSNKELVNAYFEYGRYFNLLINQQGDSNSIISALPGDLDEVASFLAESNFYSKHVNLLLSYSSKGQENIFDSVAIYDELEINLSGLKLRSALAKSYINSNKFSLFSEKMNTESLSLNKLNISKKHNDDRFQVHLNLLGSPFWSRYRNQIALNSIWHYSTPESEVSFSIGKDKTIYTKGEYVIGFSLPDELGIRKNGIQINPISVSSNVFNFSDSFQNELFFNFEKLRLENVNTNASFKKNYLTPDGLDFKSLSLSLKDGFVDFSSDNLSIGGEINIAGSNVTYSENTFTPGILGVLSLIDIRSNIIDLLSLDFDKLNAENILVDSLEGNLFLDGNNFVNIDAIELNFGSAQAKISGIVNSNLEYLDTYDLDLVFDSNISQNIPWYLALFGNIPAAAGAAVIGNLLEQDGSKLFSAKYKITGTTNELKVSSK</sequence>
<gene>
    <name evidence="1" type="ORF">ISQ61_00225</name>
</gene>
<organism evidence="1 2">
    <name type="scientific">SAR86 cluster bacterium</name>
    <dbReference type="NCBI Taxonomy" id="2030880"/>
    <lineage>
        <taxon>Bacteria</taxon>
        <taxon>Pseudomonadati</taxon>
        <taxon>Pseudomonadota</taxon>
        <taxon>Gammaproteobacteria</taxon>
        <taxon>SAR86 cluster</taxon>
    </lineage>
</organism>
<dbReference type="EMBL" id="JADHQA010000001">
    <property type="protein sequence ID" value="MBL6819662.1"/>
    <property type="molecule type" value="Genomic_DNA"/>
</dbReference>
<comment type="caution">
    <text evidence="1">The sequence shown here is derived from an EMBL/GenBank/DDBJ whole genome shotgun (WGS) entry which is preliminary data.</text>
</comment>
<protein>
    <recommendedName>
        <fullName evidence="3">AsmA-like C-terminal domain-containing protein</fullName>
    </recommendedName>
</protein>